<comment type="subcellular location">
    <subcellularLocation>
        <location evidence="1">Cell membrane</location>
        <topology evidence="1">Multi-pass membrane protein</topology>
    </subcellularLocation>
</comment>
<comment type="caution">
    <text evidence="8">The sequence shown here is derived from an EMBL/GenBank/DDBJ whole genome shotgun (WGS) entry which is preliminary data.</text>
</comment>
<dbReference type="PANTHER" id="PTHR42718:SF9">
    <property type="entry name" value="MAJOR FACILITATOR SUPERFAMILY MULTIDRUG TRANSPORTER MFSC"/>
    <property type="match status" value="1"/>
</dbReference>
<evidence type="ECO:0000256" key="3">
    <source>
        <dbReference type="ARBA" id="ARBA00022692"/>
    </source>
</evidence>
<evidence type="ECO:0000256" key="2">
    <source>
        <dbReference type="ARBA" id="ARBA00022448"/>
    </source>
</evidence>
<proteinExistence type="predicted"/>
<evidence type="ECO:0000256" key="5">
    <source>
        <dbReference type="ARBA" id="ARBA00023136"/>
    </source>
</evidence>
<evidence type="ECO:0000256" key="6">
    <source>
        <dbReference type="SAM" id="Phobius"/>
    </source>
</evidence>
<dbReference type="PANTHER" id="PTHR42718">
    <property type="entry name" value="MAJOR FACILITATOR SUPERFAMILY MULTIDRUG TRANSPORTER MFSC"/>
    <property type="match status" value="1"/>
</dbReference>
<keyword evidence="2" id="KW-0813">Transport</keyword>
<evidence type="ECO:0000256" key="4">
    <source>
        <dbReference type="ARBA" id="ARBA00022989"/>
    </source>
</evidence>
<dbReference type="SUPFAM" id="SSF103473">
    <property type="entry name" value="MFS general substrate transporter"/>
    <property type="match status" value="1"/>
</dbReference>
<gene>
    <name evidence="8" type="ORF">ACFQS1_39560</name>
</gene>
<dbReference type="Gene3D" id="1.20.1250.20">
    <property type="entry name" value="MFS general substrate transporter like domains"/>
    <property type="match status" value="1"/>
</dbReference>
<dbReference type="PROSITE" id="PS50850">
    <property type="entry name" value="MFS"/>
    <property type="match status" value="1"/>
</dbReference>
<dbReference type="Pfam" id="PF07690">
    <property type="entry name" value="MFS_1"/>
    <property type="match status" value="1"/>
</dbReference>
<dbReference type="InterPro" id="IPR020846">
    <property type="entry name" value="MFS_dom"/>
</dbReference>
<organism evidence="8 9">
    <name type="scientific">Paractinoplanes rhizophilus</name>
    <dbReference type="NCBI Taxonomy" id="1416877"/>
    <lineage>
        <taxon>Bacteria</taxon>
        <taxon>Bacillati</taxon>
        <taxon>Actinomycetota</taxon>
        <taxon>Actinomycetes</taxon>
        <taxon>Micromonosporales</taxon>
        <taxon>Micromonosporaceae</taxon>
        <taxon>Paractinoplanes</taxon>
    </lineage>
</organism>
<keyword evidence="5 6" id="KW-0472">Membrane</keyword>
<feature type="transmembrane region" description="Helical" evidence="6">
    <location>
        <begin position="110"/>
        <end position="131"/>
    </location>
</feature>
<dbReference type="RefSeq" id="WP_378978046.1">
    <property type="nucleotide sequence ID" value="NZ_JBHTBJ010000075.1"/>
</dbReference>
<evidence type="ECO:0000313" key="9">
    <source>
        <dbReference type="Proteomes" id="UP001596548"/>
    </source>
</evidence>
<dbReference type="EMBL" id="JBHTBJ010000075">
    <property type="protein sequence ID" value="MFC7280092.1"/>
    <property type="molecule type" value="Genomic_DNA"/>
</dbReference>
<keyword evidence="4 6" id="KW-1133">Transmembrane helix</keyword>
<dbReference type="Proteomes" id="UP001596548">
    <property type="component" value="Unassembled WGS sequence"/>
</dbReference>
<dbReference type="InterPro" id="IPR036259">
    <property type="entry name" value="MFS_trans_sf"/>
</dbReference>
<dbReference type="InterPro" id="IPR011701">
    <property type="entry name" value="MFS"/>
</dbReference>
<reference evidence="9" key="1">
    <citation type="journal article" date="2019" name="Int. J. Syst. Evol. Microbiol.">
        <title>The Global Catalogue of Microorganisms (GCM) 10K type strain sequencing project: providing services to taxonomists for standard genome sequencing and annotation.</title>
        <authorList>
            <consortium name="The Broad Institute Genomics Platform"/>
            <consortium name="The Broad Institute Genome Sequencing Center for Infectious Disease"/>
            <person name="Wu L."/>
            <person name="Ma J."/>
        </authorList>
    </citation>
    <scope>NUCLEOTIDE SEQUENCE [LARGE SCALE GENOMIC DNA]</scope>
    <source>
        <strain evidence="9">XZYJT-10</strain>
    </source>
</reference>
<accession>A0ABW2I5A9</accession>
<feature type="domain" description="Major facilitator superfamily (MFS) profile" evidence="7">
    <location>
        <begin position="1"/>
        <end position="232"/>
    </location>
</feature>
<evidence type="ECO:0000313" key="8">
    <source>
        <dbReference type="EMBL" id="MFC7280092.1"/>
    </source>
</evidence>
<sequence>GWLALGLIVAGMFVLMWFLLWIRSRERAGREALLSTALFRNRVSNLGLITQNIQWLVLMGISFVVSAFLQVVRGYNAIETGLILTAATVGLLLSSLAAERLAKRHAQRMLIQTGFGLTIAGIALFLAVVGVSKSVWAFLPGLFLIGLGIGVMLTPSVSVVQSSFPDERQGEISGLSRSVSNLGSSLGAAIAGTILVAQLRTPDRAYALAMIVLAAISLVGLVTAFFLPGTSTSTPTASPRTPSTPER</sequence>
<evidence type="ECO:0000256" key="1">
    <source>
        <dbReference type="ARBA" id="ARBA00004651"/>
    </source>
</evidence>
<protein>
    <submittedName>
        <fullName evidence="8">MFS transporter</fullName>
    </submittedName>
</protein>
<feature type="transmembrane region" description="Helical" evidence="6">
    <location>
        <begin position="6"/>
        <end position="22"/>
    </location>
</feature>
<feature type="transmembrane region" description="Helical" evidence="6">
    <location>
        <begin position="81"/>
        <end position="98"/>
    </location>
</feature>
<feature type="transmembrane region" description="Helical" evidence="6">
    <location>
        <begin position="43"/>
        <end position="69"/>
    </location>
</feature>
<name>A0ABW2I5A9_9ACTN</name>
<keyword evidence="9" id="KW-1185">Reference proteome</keyword>
<feature type="transmembrane region" description="Helical" evidence="6">
    <location>
        <begin position="137"/>
        <end position="160"/>
    </location>
</feature>
<feature type="non-terminal residue" evidence="8">
    <location>
        <position position="1"/>
    </location>
</feature>
<feature type="transmembrane region" description="Helical" evidence="6">
    <location>
        <begin position="205"/>
        <end position="227"/>
    </location>
</feature>
<keyword evidence="3 6" id="KW-0812">Transmembrane</keyword>
<evidence type="ECO:0000259" key="7">
    <source>
        <dbReference type="PROSITE" id="PS50850"/>
    </source>
</evidence>